<keyword evidence="1" id="KW-0472">Membrane</keyword>
<dbReference type="AlphaFoldDB" id="A0AAW1RUG5"/>
<evidence type="ECO:0000313" key="2">
    <source>
        <dbReference type="EMBL" id="KAK9837554.1"/>
    </source>
</evidence>
<reference evidence="2 3" key="1">
    <citation type="journal article" date="2024" name="Nat. Commun.">
        <title>Phylogenomics reveals the evolutionary origins of lichenization in chlorophyte algae.</title>
        <authorList>
            <person name="Puginier C."/>
            <person name="Libourel C."/>
            <person name="Otte J."/>
            <person name="Skaloud P."/>
            <person name="Haon M."/>
            <person name="Grisel S."/>
            <person name="Petersen M."/>
            <person name="Berrin J.G."/>
            <person name="Delaux P.M."/>
            <person name="Dal Grande F."/>
            <person name="Keller J."/>
        </authorList>
    </citation>
    <scope>NUCLEOTIDE SEQUENCE [LARGE SCALE GENOMIC DNA]</scope>
    <source>
        <strain evidence="2 3">SAG 2145</strain>
    </source>
</reference>
<dbReference type="EMBL" id="JALJOS010000006">
    <property type="protein sequence ID" value="KAK9837554.1"/>
    <property type="molecule type" value="Genomic_DNA"/>
</dbReference>
<keyword evidence="1" id="KW-1133">Transmembrane helix</keyword>
<dbReference type="SUPFAM" id="SSF63825">
    <property type="entry name" value="YWTD domain"/>
    <property type="match status" value="1"/>
</dbReference>
<comment type="caution">
    <text evidence="2">The sequence shown here is derived from an EMBL/GenBank/DDBJ whole genome shotgun (WGS) entry which is preliminary data.</text>
</comment>
<evidence type="ECO:0000313" key="3">
    <source>
        <dbReference type="Proteomes" id="UP001438707"/>
    </source>
</evidence>
<dbReference type="Pfam" id="PF05096">
    <property type="entry name" value="Glu_cyclase_2"/>
    <property type="match status" value="1"/>
</dbReference>
<evidence type="ECO:0000256" key="1">
    <source>
        <dbReference type="SAM" id="Phobius"/>
    </source>
</evidence>
<name>A0AAW1RUG5_9CHLO</name>
<proteinExistence type="predicted"/>
<gene>
    <name evidence="2" type="ORF">WJX74_000046</name>
</gene>
<evidence type="ECO:0008006" key="4">
    <source>
        <dbReference type="Google" id="ProtNLM"/>
    </source>
</evidence>
<sequence>MGKHQKAGQALVRGKTHRRLSQAASSLKCSASAEDTAAVGLNSVLTDPRTGMAALICILLAFLVVPAVLSSGAGQPKLYGYKVIRELPHDPTAFTQGLEFAGSCQGDSKCKEKLWESTGMYGESSIREVELSSGKILREKRMATQDFGEGLVKIGNRLLQLTWLTPKAYSYHVDNFDDVRELRTPLRDGWGATSDGRSVIVSDGSSRLSWLDPQDLSLRRSVDVHDGIFPVKYLNELEYIDGSIWANVWMTDCIAIIQPKTGKVKAWLDMAGLRQNLQQENPQQRPVMDVLNGIAWDESKRELYVTGKYWSKLYEIKPMLQTASPTRQEVKAVRSRCILG</sequence>
<dbReference type="GO" id="GO:0016603">
    <property type="term" value="F:glutaminyl-peptide cyclotransferase activity"/>
    <property type="evidence" value="ECO:0007669"/>
    <property type="project" value="InterPro"/>
</dbReference>
<accession>A0AAW1RUG5</accession>
<feature type="transmembrane region" description="Helical" evidence="1">
    <location>
        <begin position="51"/>
        <end position="69"/>
    </location>
</feature>
<protein>
    <recommendedName>
        <fullName evidence="4">Glutamine cyclotransferase</fullName>
    </recommendedName>
</protein>
<keyword evidence="3" id="KW-1185">Reference proteome</keyword>
<keyword evidence="1" id="KW-0812">Transmembrane</keyword>
<dbReference type="PANTHER" id="PTHR31270">
    <property type="entry name" value="GLUTAMINYL-PEPTIDE CYCLOTRANSFERASE"/>
    <property type="match status" value="1"/>
</dbReference>
<dbReference type="Proteomes" id="UP001438707">
    <property type="component" value="Unassembled WGS sequence"/>
</dbReference>
<dbReference type="PANTHER" id="PTHR31270:SF1">
    <property type="entry name" value="GLUTAMINYL-PEPTIDE CYCLOTRANSFERASE"/>
    <property type="match status" value="1"/>
</dbReference>
<dbReference type="InterPro" id="IPR007788">
    <property type="entry name" value="QCT"/>
</dbReference>
<organism evidence="2 3">
    <name type="scientific">Apatococcus lobatus</name>
    <dbReference type="NCBI Taxonomy" id="904363"/>
    <lineage>
        <taxon>Eukaryota</taxon>
        <taxon>Viridiplantae</taxon>
        <taxon>Chlorophyta</taxon>
        <taxon>core chlorophytes</taxon>
        <taxon>Trebouxiophyceae</taxon>
        <taxon>Chlorellales</taxon>
        <taxon>Chlorellaceae</taxon>
        <taxon>Apatococcus</taxon>
    </lineage>
</organism>